<gene>
    <name evidence="2" type="ORF">DEF24_12770</name>
</gene>
<dbReference type="EMBL" id="QEIN01000088">
    <property type="protein sequence ID" value="RCV58628.1"/>
    <property type="molecule type" value="Genomic_DNA"/>
</dbReference>
<dbReference type="InterPro" id="IPR045443">
    <property type="entry name" value="DUF6504"/>
</dbReference>
<organism evidence="2 3">
    <name type="scientific">Marinitenerispora sediminis</name>
    <dbReference type="NCBI Taxonomy" id="1931232"/>
    <lineage>
        <taxon>Bacteria</taxon>
        <taxon>Bacillati</taxon>
        <taxon>Actinomycetota</taxon>
        <taxon>Actinomycetes</taxon>
        <taxon>Streptosporangiales</taxon>
        <taxon>Nocardiopsidaceae</taxon>
        <taxon>Marinitenerispora</taxon>
    </lineage>
</organism>
<dbReference type="Proteomes" id="UP000253318">
    <property type="component" value="Unassembled WGS sequence"/>
</dbReference>
<comment type="caution">
    <text evidence="2">The sequence shown here is derived from an EMBL/GenBank/DDBJ whole genome shotgun (WGS) entry which is preliminary data.</text>
</comment>
<dbReference type="Pfam" id="PF20114">
    <property type="entry name" value="DUF6504"/>
    <property type="match status" value="1"/>
</dbReference>
<evidence type="ECO:0000313" key="2">
    <source>
        <dbReference type="EMBL" id="RCV58628.1"/>
    </source>
</evidence>
<proteinExistence type="predicted"/>
<evidence type="ECO:0000259" key="1">
    <source>
        <dbReference type="Pfam" id="PF20114"/>
    </source>
</evidence>
<feature type="domain" description="DUF6504" evidence="1">
    <location>
        <begin position="24"/>
        <end position="100"/>
    </location>
</feature>
<reference evidence="2 3" key="1">
    <citation type="submission" date="2018-04" db="EMBL/GenBank/DDBJ databases">
        <title>Novel actinobacteria from marine sediment.</title>
        <authorList>
            <person name="Ng Z.Y."/>
            <person name="Tan G.Y.A."/>
        </authorList>
    </citation>
    <scope>NUCLEOTIDE SEQUENCE [LARGE SCALE GENOMIC DNA]</scope>
    <source>
        <strain evidence="2 3">TPS81</strain>
    </source>
</reference>
<accession>A0A368T5J8</accession>
<keyword evidence="3" id="KW-1185">Reference proteome</keyword>
<name>A0A368T5J8_9ACTN</name>
<evidence type="ECO:0000313" key="3">
    <source>
        <dbReference type="Proteomes" id="UP000253318"/>
    </source>
</evidence>
<keyword evidence="2" id="KW-0808">Transferase</keyword>
<dbReference type="OrthoDB" id="5243842at2"/>
<dbReference type="AlphaFoldDB" id="A0A368T5J8"/>
<dbReference type="GO" id="GO:0016740">
    <property type="term" value="F:transferase activity"/>
    <property type="evidence" value="ECO:0007669"/>
    <property type="project" value="UniProtKB-KW"/>
</dbReference>
<protein>
    <submittedName>
        <fullName evidence="2">Nucleotidyltransferase</fullName>
    </submittedName>
</protein>
<sequence>MLRGHRSRGVTVGRVYGVPITVWENEGRPVRFRWDGRLYTVHRILDHWITLRSDWTPAAEGGLPERRHWRVQAGSDRAFGVYEIRHETAGDTWLLARVWD</sequence>